<keyword evidence="1" id="KW-0378">Hydrolase</keyword>
<dbReference type="RefSeq" id="WP_003362697.1">
    <property type="nucleotide sequence ID" value="NZ_AP025141.1"/>
</dbReference>
<accession>A0A6B3XWJ5</accession>
<evidence type="ECO:0000313" key="1">
    <source>
        <dbReference type="EMBL" id="NEZ93381.1"/>
    </source>
</evidence>
<proteinExistence type="predicted"/>
<reference evidence="1 2" key="1">
    <citation type="submission" date="2019-02" db="EMBL/GenBank/DDBJ databases">
        <title>Genome sequencing of Clostridium botulinum clinical isolates.</title>
        <authorList>
            <person name="Brunt J."/>
            <person name="Van Vliet A.H.M."/>
            <person name="Stringer S.C."/>
            <person name="Grant K.A."/>
            <person name="Carter A.C."/>
            <person name="Peck M.W."/>
        </authorList>
    </citation>
    <scope>NUCLEOTIDE SEQUENCE [LARGE SCALE GENOMIC DNA]</scope>
    <source>
        <strain evidence="1 2">H142660711</strain>
    </source>
</reference>
<sequence length="73" mass="8677">MKYKNLSGKLIDTDKDEVECPWCHKVISKKDIDNDEVYHDGVCNSENDEDWCELMHEDCAEEASEWRKNKYGY</sequence>
<dbReference type="EMBL" id="SGKC01000037">
    <property type="protein sequence ID" value="NEZ93381.1"/>
    <property type="molecule type" value="Genomic_DNA"/>
</dbReference>
<dbReference type="GO" id="GO:0004519">
    <property type="term" value="F:endonuclease activity"/>
    <property type="evidence" value="ECO:0007669"/>
    <property type="project" value="UniProtKB-KW"/>
</dbReference>
<comment type="caution">
    <text evidence="1">The sequence shown here is derived from an EMBL/GenBank/DDBJ whole genome shotgun (WGS) entry which is preliminary data.</text>
</comment>
<dbReference type="AlphaFoldDB" id="A0A6B3XWJ5"/>
<keyword evidence="1" id="KW-0255">Endonuclease</keyword>
<keyword evidence="1" id="KW-0540">Nuclease</keyword>
<dbReference type="Proteomes" id="UP000473887">
    <property type="component" value="Unassembled WGS sequence"/>
</dbReference>
<organism evidence="1 2">
    <name type="scientific">Clostridium botulinum</name>
    <dbReference type="NCBI Taxonomy" id="1491"/>
    <lineage>
        <taxon>Bacteria</taxon>
        <taxon>Bacillati</taxon>
        <taxon>Bacillota</taxon>
        <taxon>Clostridia</taxon>
        <taxon>Eubacteriales</taxon>
        <taxon>Clostridiaceae</taxon>
        <taxon>Clostridium</taxon>
    </lineage>
</organism>
<evidence type="ECO:0000313" key="2">
    <source>
        <dbReference type="Proteomes" id="UP000473887"/>
    </source>
</evidence>
<protein>
    <submittedName>
        <fullName evidence="1">Type II restriction endonuclease subunit M</fullName>
    </submittedName>
</protein>
<name>A0A6B3XWJ5_CLOBO</name>
<gene>
    <name evidence="1" type="ORF">EXM69_15855</name>
</gene>